<dbReference type="Proteomes" id="UP000654075">
    <property type="component" value="Unassembled WGS sequence"/>
</dbReference>
<dbReference type="EMBL" id="CAJNNV010031783">
    <property type="protein sequence ID" value="CAE8637851.1"/>
    <property type="molecule type" value="Genomic_DNA"/>
</dbReference>
<name>A0A813HI37_POLGL</name>
<evidence type="ECO:0000313" key="2">
    <source>
        <dbReference type="Proteomes" id="UP000654075"/>
    </source>
</evidence>
<reference evidence="1" key="1">
    <citation type="submission" date="2021-02" db="EMBL/GenBank/DDBJ databases">
        <authorList>
            <person name="Dougan E. K."/>
            <person name="Rhodes N."/>
            <person name="Thang M."/>
            <person name="Chan C."/>
        </authorList>
    </citation>
    <scope>NUCLEOTIDE SEQUENCE</scope>
</reference>
<sequence>MEVTQIIAWIHRVMLTGLKPATDHLGCEWPPGSRRAMEAGSPFARQLLGAFAGFKSDLEARVICHRLPRSYMHNFVCEHDLACVHLAHLQYGDFRSAAGWRTSAITHEDYMITSESSMSPWAEVPGWRKERNLDDTLHDIYQGIGPLLVASTIVHCILEEIPKCTLEKLDLKLKSLYTNSYKPWCRENKTDSAGNSFSGVKFNREKTNKTYPELGSVYKAYEVKVIIFWAAFSCKDKLGSFQGRVRAMCLYSLASWIRVLDLAGGWLTKDEVESACKFGEQFLLCYQYLAGASLQAKVCLYKIIPKFQYFCHMLIYMKLTKRNVRFDACWMEEDLMGKLTNMSSKTHARTFVLSVLTRYCCLVSVVDSVTASAKLKKPYLCKMPEQHQQQQQQHQRRQQQ</sequence>
<accession>A0A813HI37</accession>
<protein>
    <submittedName>
        <fullName evidence="1">Uncharacterized protein</fullName>
    </submittedName>
</protein>
<dbReference type="OrthoDB" id="418398at2759"/>
<keyword evidence="2" id="KW-1185">Reference proteome</keyword>
<organism evidence="1 2">
    <name type="scientific">Polarella glacialis</name>
    <name type="common">Dinoflagellate</name>
    <dbReference type="NCBI Taxonomy" id="89957"/>
    <lineage>
        <taxon>Eukaryota</taxon>
        <taxon>Sar</taxon>
        <taxon>Alveolata</taxon>
        <taxon>Dinophyceae</taxon>
        <taxon>Suessiales</taxon>
        <taxon>Suessiaceae</taxon>
        <taxon>Polarella</taxon>
    </lineage>
</organism>
<comment type="caution">
    <text evidence="1">The sequence shown here is derived from an EMBL/GenBank/DDBJ whole genome shotgun (WGS) entry which is preliminary data.</text>
</comment>
<gene>
    <name evidence="1" type="ORF">PGLA1383_LOCUS53151</name>
</gene>
<evidence type="ECO:0000313" key="1">
    <source>
        <dbReference type="EMBL" id="CAE8637851.1"/>
    </source>
</evidence>
<proteinExistence type="predicted"/>
<dbReference type="AlphaFoldDB" id="A0A813HI37"/>